<sequence>MDGLTLISVSINQASILKPSLSHLRLTSSSFSHLYTSTQAYLYQVTHHCKCSDILIMSDFQSKNKQSRVPYNVRTPKFSNFPNPEPFHRNAYRSMATYNVMLKAWKKQPEPSMISCFVVTLLRPWWDM</sequence>
<reference evidence="1 2" key="1">
    <citation type="journal article" date="2023" name="Mol. Phylogenet. Evol.">
        <title>Genome-scale phylogeny and comparative genomics of the fungal order Sordariales.</title>
        <authorList>
            <person name="Hensen N."/>
            <person name="Bonometti L."/>
            <person name="Westerberg I."/>
            <person name="Brannstrom I.O."/>
            <person name="Guillou S."/>
            <person name="Cros-Aarteil S."/>
            <person name="Calhoun S."/>
            <person name="Haridas S."/>
            <person name="Kuo A."/>
            <person name="Mondo S."/>
            <person name="Pangilinan J."/>
            <person name="Riley R."/>
            <person name="LaButti K."/>
            <person name="Andreopoulos B."/>
            <person name="Lipzen A."/>
            <person name="Chen C."/>
            <person name="Yan M."/>
            <person name="Daum C."/>
            <person name="Ng V."/>
            <person name="Clum A."/>
            <person name="Steindorff A."/>
            <person name="Ohm R.A."/>
            <person name="Martin F."/>
            <person name="Silar P."/>
            <person name="Natvig D.O."/>
            <person name="Lalanne C."/>
            <person name="Gautier V."/>
            <person name="Ament-Velasquez S.L."/>
            <person name="Kruys A."/>
            <person name="Hutchinson M.I."/>
            <person name="Powell A.J."/>
            <person name="Barry K."/>
            <person name="Miller A.N."/>
            <person name="Grigoriev I.V."/>
            <person name="Debuchy R."/>
            <person name="Gladieux P."/>
            <person name="Hiltunen Thoren M."/>
            <person name="Johannesson H."/>
        </authorList>
    </citation>
    <scope>NUCLEOTIDE SEQUENCE [LARGE SCALE GENOMIC DNA]</scope>
    <source>
        <strain evidence="1 2">FGSC 10403</strain>
    </source>
</reference>
<dbReference type="RefSeq" id="XP_062695420.1">
    <property type="nucleotide sequence ID" value="XM_062838077.1"/>
</dbReference>
<evidence type="ECO:0000313" key="2">
    <source>
        <dbReference type="Proteomes" id="UP001285908"/>
    </source>
</evidence>
<dbReference type="GeneID" id="87875699"/>
<dbReference type="Proteomes" id="UP001285908">
    <property type="component" value="Unassembled WGS sequence"/>
</dbReference>
<keyword evidence="2" id="KW-1185">Reference proteome</keyword>
<comment type="caution">
    <text evidence="1">The sequence shown here is derived from an EMBL/GenBank/DDBJ whole genome shotgun (WGS) entry which is preliminary data.</text>
</comment>
<proteinExistence type="predicted"/>
<organism evidence="1 2">
    <name type="scientific">Neurospora hispaniola</name>
    <dbReference type="NCBI Taxonomy" id="588809"/>
    <lineage>
        <taxon>Eukaryota</taxon>
        <taxon>Fungi</taxon>
        <taxon>Dikarya</taxon>
        <taxon>Ascomycota</taxon>
        <taxon>Pezizomycotina</taxon>
        <taxon>Sordariomycetes</taxon>
        <taxon>Sordariomycetidae</taxon>
        <taxon>Sordariales</taxon>
        <taxon>Sordariaceae</taxon>
        <taxon>Neurospora</taxon>
    </lineage>
</organism>
<gene>
    <name evidence="1" type="ORF">B0T23DRAFT_393442</name>
</gene>
<dbReference type="EMBL" id="JAULSX010000002">
    <property type="protein sequence ID" value="KAK3497156.1"/>
    <property type="molecule type" value="Genomic_DNA"/>
</dbReference>
<protein>
    <submittedName>
        <fullName evidence="1">Uncharacterized protein</fullName>
    </submittedName>
</protein>
<name>A0AAJ0ICB7_9PEZI</name>
<evidence type="ECO:0000313" key="1">
    <source>
        <dbReference type="EMBL" id="KAK3497156.1"/>
    </source>
</evidence>
<accession>A0AAJ0ICB7</accession>
<dbReference type="AlphaFoldDB" id="A0AAJ0ICB7"/>